<proteinExistence type="predicted"/>
<accession>A0A8S5SEV8</accession>
<dbReference type="EMBL" id="BK032583">
    <property type="protein sequence ID" value="DAF49533.1"/>
    <property type="molecule type" value="Genomic_DNA"/>
</dbReference>
<evidence type="ECO:0000313" key="1">
    <source>
        <dbReference type="EMBL" id="DAF49533.1"/>
    </source>
</evidence>
<name>A0A8S5SEV8_9CAUD</name>
<reference evidence="1" key="1">
    <citation type="journal article" date="2021" name="Proc. Natl. Acad. Sci. U.S.A.">
        <title>A Catalog of Tens of Thousands of Viruses from Human Metagenomes Reveals Hidden Associations with Chronic Diseases.</title>
        <authorList>
            <person name="Tisza M.J."/>
            <person name="Buck C.B."/>
        </authorList>
    </citation>
    <scope>NUCLEOTIDE SEQUENCE</scope>
    <source>
        <strain evidence="1">Ct9mC1</strain>
    </source>
</reference>
<sequence length="32" mass="3935">MPDRLFYDFDALVLEFKEVYLLWKRTILSNPT</sequence>
<organism evidence="1">
    <name type="scientific">Siphoviridae sp. ct9mC1</name>
    <dbReference type="NCBI Taxonomy" id="2827794"/>
    <lineage>
        <taxon>Viruses</taxon>
        <taxon>Duplodnaviria</taxon>
        <taxon>Heunggongvirae</taxon>
        <taxon>Uroviricota</taxon>
        <taxon>Caudoviricetes</taxon>
    </lineage>
</organism>
<protein>
    <submittedName>
        <fullName evidence="1">Uncharacterized protein</fullName>
    </submittedName>
</protein>